<evidence type="ECO:0000313" key="3">
    <source>
        <dbReference type="Proteomes" id="UP000790580"/>
    </source>
</evidence>
<organism evidence="2 3">
    <name type="scientific">Evansella alkalicola</name>
    <dbReference type="NCBI Taxonomy" id="745819"/>
    <lineage>
        <taxon>Bacteria</taxon>
        <taxon>Bacillati</taxon>
        <taxon>Bacillota</taxon>
        <taxon>Bacilli</taxon>
        <taxon>Bacillales</taxon>
        <taxon>Bacillaceae</taxon>
        <taxon>Evansella</taxon>
    </lineage>
</organism>
<name>A0ABS6JZW3_9BACI</name>
<evidence type="ECO:0000313" key="2">
    <source>
        <dbReference type="EMBL" id="MBU9724142.1"/>
    </source>
</evidence>
<evidence type="ECO:0000256" key="1">
    <source>
        <dbReference type="SAM" id="MobiDB-lite"/>
    </source>
</evidence>
<evidence type="ECO:0008006" key="4">
    <source>
        <dbReference type="Google" id="ProtNLM"/>
    </source>
</evidence>
<dbReference type="Proteomes" id="UP000790580">
    <property type="component" value="Unassembled WGS sequence"/>
</dbReference>
<dbReference type="RefSeq" id="WP_088074912.1">
    <property type="nucleotide sequence ID" value="NZ_JAHQCR010000088.1"/>
</dbReference>
<keyword evidence="3" id="KW-1185">Reference proteome</keyword>
<accession>A0ABS6JZW3</accession>
<proteinExistence type="predicted"/>
<feature type="region of interest" description="Disordered" evidence="1">
    <location>
        <begin position="344"/>
        <end position="391"/>
    </location>
</feature>
<reference evidence="2 3" key="1">
    <citation type="submission" date="2021-06" db="EMBL/GenBank/DDBJ databases">
        <title>Bacillus sp. RD4P76, an endophyte from a halophyte.</title>
        <authorList>
            <person name="Sun J.-Q."/>
        </authorList>
    </citation>
    <scope>NUCLEOTIDE SEQUENCE [LARGE SCALE GENOMIC DNA]</scope>
    <source>
        <strain evidence="2 3">JCM 17098</strain>
    </source>
</reference>
<comment type="caution">
    <text evidence="2">The sequence shown here is derived from an EMBL/GenBank/DDBJ whole genome shotgun (WGS) entry which is preliminary data.</text>
</comment>
<protein>
    <recommendedName>
        <fullName evidence="4">DnaD domain-containing protein</fullName>
    </recommendedName>
</protein>
<dbReference type="EMBL" id="JAHQCR010000088">
    <property type="protein sequence ID" value="MBU9724142.1"/>
    <property type="molecule type" value="Genomic_DNA"/>
</dbReference>
<sequence length="391" mass="46169">MKPYIKIYNCLLEEKSEYNLTVEEFYLYCLLDTLKNIEQKVIVNVDLIYYESLDLIPFFSRETEAKKRIREHLQSLVDKKVIEITNNKEVNNKSNLHIRLSSFKGYDGLSFDQFREFTRMIDLYIHCIVARFDNDKFNGFRCNYARWSTILNCTEKTAKRTIKDLVDREIIYKNTGDYISEMVNGRDQKRQDDNTYRINPFSEEEKTHIQKKIEHSEIVEEVVSEKINDAAVETIGENDKFSSVIEKSIISFREFEIKGKPNFPDSEDYYQYFVAKEALKNNSATKQQKELLKEADNRINILFSKEGSKYLAKKEMDAGEELFYSKDHLNNESNSLISIKKKIDDAKKKREKSKKKQEEDSIDLMNELMTDFDEQEPKKLSPLEKADELFG</sequence>
<gene>
    <name evidence="2" type="ORF">KS407_22210</name>
</gene>
<feature type="compositionally biased region" description="Basic and acidic residues" evidence="1">
    <location>
        <begin position="375"/>
        <end position="391"/>
    </location>
</feature>